<proteinExistence type="predicted"/>
<dbReference type="OrthoDB" id="5518837at2"/>
<reference evidence="1 2" key="1">
    <citation type="submission" date="2016-05" db="EMBL/GenBank/DDBJ databases">
        <authorList>
            <person name="Caceres A."/>
            <person name="Munoz I."/>
            <person name="Iraola G."/>
            <person name="Diaz-Viraque F."/>
            <person name="Greif G."/>
            <person name="Collado L."/>
        </authorList>
    </citation>
    <scope>NUCLEOTIDE SEQUENCE [LARGE SCALE GENOMIC DNA]</scope>
    <source>
        <strain evidence="1 2">WBE38</strain>
    </source>
</reference>
<name>A0A6M8MQZ3_9BACT</name>
<evidence type="ECO:0000313" key="2">
    <source>
        <dbReference type="Proteomes" id="UP000094873"/>
    </source>
</evidence>
<accession>A0A6M8MQZ3</accession>
<comment type="caution">
    <text evidence="1">The sequence shown here is derived from an EMBL/GenBank/DDBJ whole genome shotgun (WGS) entry which is preliminary data.</text>
</comment>
<dbReference type="EMBL" id="LXSU01000074">
    <property type="protein sequence ID" value="OCX43211.1"/>
    <property type="molecule type" value="Genomic_DNA"/>
</dbReference>
<sequence length="89" mass="10401">MAQILDLSSIGFIKRITMGQKDTKSIYTEEQAQQDIKFLNKCLNDFPKGRIVACEKNFNVLNIGEHQVVQQWIVYHIGFKTKPLWMENK</sequence>
<dbReference type="Proteomes" id="UP000094873">
    <property type="component" value="Unassembled WGS sequence"/>
</dbReference>
<dbReference type="RefSeq" id="WP_066007254.1">
    <property type="nucleotide sequence ID" value="NZ_CP053848.1"/>
</dbReference>
<gene>
    <name evidence="1" type="ORF">A7X81_08185</name>
</gene>
<organism evidence="1 2">
    <name type="scientific">Campylobacter ornithocola</name>
    <dbReference type="NCBI Taxonomy" id="1848766"/>
    <lineage>
        <taxon>Bacteria</taxon>
        <taxon>Pseudomonadati</taxon>
        <taxon>Campylobacterota</taxon>
        <taxon>Epsilonproteobacteria</taxon>
        <taxon>Campylobacterales</taxon>
        <taxon>Campylobacteraceae</taxon>
        <taxon>Campylobacter</taxon>
    </lineage>
</organism>
<dbReference type="AlphaFoldDB" id="A0A6M8MQZ3"/>
<keyword evidence="2" id="KW-1185">Reference proteome</keyword>
<evidence type="ECO:0000313" key="1">
    <source>
        <dbReference type="EMBL" id="OCX43211.1"/>
    </source>
</evidence>
<protein>
    <submittedName>
        <fullName evidence="1">Uncharacterized protein</fullName>
    </submittedName>
</protein>